<dbReference type="EMBL" id="SNWR01000002">
    <property type="protein sequence ID" value="TDO32571.1"/>
    <property type="molecule type" value="Genomic_DNA"/>
</dbReference>
<evidence type="ECO:0000313" key="7">
    <source>
        <dbReference type="Proteomes" id="UP000294901"/>
    </source>
</evidence>
<dbReference type="InterPro" id="IPR009057">
    <property type="entry name" value="Homeodomain-like_sf"/>
</dbReference>
<feature type="DNA-binding region" description="H-T-H motif" evidence="4">
    <location>
        <begin position="29"/>
        <end position="48"/>
    </location>
</feature>
<feature type="domain" description="HTH tetR-type" evidence="5">
    <location>
        <begin position="6"/>
        <end position="66"/>
    </location>
</feature>
<dbReference type="AlphaFoldDB" id="A0A4R6JCB8"/>
<dbReference type="GO" id="GO:0000976">
    <property type="term" value="F:transcription cis-regulatory region binding"/>
    <property type="evidence" value="ECO:0007669"/>
    <property type="project" value="TreeGrafter"/>
</dbReference>
<dbReference type="PRINTS" id="PR00455">
    <property type="entry name" value="HTHTETR"/>
</dbReference>
<dbReference type="PANTHER" id="PTHR30055:SF238">
    <property type="entry name" value="MYCOFACTOCIN BIOSYNTHESIS TRANSCRIPTIONAL REGULATOR MFTR-RELATED"/>
    <property type="match status" value="1"/>
</dbReference>
<accession>A0A4R6JCB8</accession>
<dbReference type="PANTHER" id="PTHR30055">
    <property type="entry name" value="HTH-TYPE TRANSCRIPTIONAL REGULATOR RUTR"/>
    <property type="match status" value="1"/>
</dbReference>
<comment type="caution">
    <text evidence="6">The sequence shown here is derived from an EMBL/GenBank/DDBJ whole genome shotgun (WGS) entry which is preliminary data.</text>
</comment>
<keyword evidence="7" id="KW-1185">Reference proteome</keyword>
<dbReference type="InterPro" id="IPR001647">
    <property type="entry name" value="HTH_TetR"/>
</dbReference>
<evidence type="ECO:0000256" key="2">
    <source>
        <dbReference type="ARBA" id="ARBA00023125"/>
    </source>
</evidence>
<keyword evidence="1" id="KW-0805">Transcription regulation</keyword>
<dbReference type="InterPro" id="IPR023772">
    <property type="entry name" value="DNA-bd_HTH_TetR-type_CS"/>
</dbReference>
<dbReference type="OrthoDB" id="4746440at2"/>
<keyword evidence="3" id="KW-0804">Transcription</keyword>
<dbReference type="Pfam" id="PF00440">
    <property type="entry name" value="TetR_N"/>
    <property type="match status" value="1"/>
</dbReference>
<organism evidence="6 7">
    <name type="scientific">Paractinoplanes brasiliensis</name>
    <dbReference type="NCBI Taxonomy" id="52695"/>
    <lineage>
        <taxon>Bacteria</taxon>
        <taxon>Bacillati</taxon>
        <taxon>Actinomycetota</taxon>
        <taxon>Actinomycetes</taxon>
        <taxon>Micromonosporales</taxon>
        <taxon>Micromonosporaceae</taxon>
        <taxon>Paractinoplanes</taxon>
    </lineage>
</organism>
<dbReference type="PROSITE" id="PS50977">
    <property type="entry name" value="HTH_TETR_2"/>
    <property type="match status" value="1"/>
</dbReference>
<evidence type="ECO:0000256" key="4">
    <source>
        <dbReference type="PROSITE-ProRule" id="PRU00335"/>
    </source>
</evidence>
<evidence type="ECO:0000259" key="5">
    <source>
        <dbReference type="PROSITE" id="PS50977"/>
    </source>
</evidence>
<keyword evidence="2 4" id="KW-0238">DNA-binding</keyword>
<dbReference type="RefSeq" id="WP_133878526.1">
    <property type="nucleotide sequence ID" value="NZ_BOMD01000033.1"/>
</dbReference>
<proteinExistence type="predicted"/>
<dbReference type="SUPFAM" id="SSF46689">
    <property type="entry name" value="Homeodomain-like"/>
    <property type="match status" value="1"/>
</dbReference>
<dbReference type="Proteomes" id="UP000294901">
    <property type="component" value="Unassembled WGS sequence"/>
</dbReference>
<sequence length="184" mass="19973">MARWDPGAEDRLRKAALELFREQGYDAVTVTQIAERAGLTRRSFFRYFPDKREVFFAGSDQLPPAMADAVRAAGGDVFAAVAEVGARMVEVIDQPAERRAIIDGSTELQERERTKMAAVTAAVEGVLRERGVDAVRARLLAQTGVVVFQNAYAQWLGSGTPFPEAVRAATTAIREAMDGKGPAS</sequence>
<name>A0A4R6JCB8_9ACTN</name>
<evidence type="ECO:0000256" key="1">
    <source>
        <dbReference type="ARBA" id="ARBA00023015"/>
    </source>
</evidence>
<gene>
    <name evidence="6" type="ORF">C8E87_8038</name>
</gene>
<dbReference type="PROSITE" id="PS01081">
    <property type="entry name" value="HTH_TETR_1"/>
    <property type="match status" value="1"/>
</dbReference>
<dbReference type="GO" id="GO:0003700">
    <property type="term" value="F:DNA-binding transcription factor activity"/>
    <property type="evidence" value="ECO:0007669"/>
    <property type="project" value="TreeGrafter"/>
</dbReference>
<protein>
    <submittedName>
        <fullName evidence="6">TetR family transcriptional regulator</fullName>
    </submittedName>
</protein>
<dbReference type="InterPro" id="IPR050109">
    <property type="entry name" value="HTH-type_TetR-like_transc_reg"/>
</dbReference>
<reference evidence="6 7" key="1">
    <citation type="submission" date="2019-03" db="EMBL/GenBank/DDBJ databases">
        <title>Sequencing the genomes of 1000 actinobacteria strains.</title>
        <authorList>
            <person name="Klenk H.-P."/>
        </authorList>
    </citation>
    <scope>NUCLEOTIDE SEQUENCE [LARGE SCALE GENOMIC DNA]</scope>
    <source>
        <strain evidence="6 7">DSM 43805</strain>
    </source>
</reference>
<evidence type="ECO:0000313" key="6">
    <source>
        <dbReference type="EMBL" id="TDO32571.1"/>
    </source>
</evidence>
<evidence type="ECO:0000256" key="3">
    <source>
        <dbReference type="ARBA" id="ARBA00023163"/>
    </source>
</evidence>
<dbReference type="Gene3D" id="1.10.357.10">
    <property type="entry name" value="Tetracycline Repressor, domain 2"/>
    <property type="match status" value="1"/>
</dbReference>